<dbReference type="InterPro" id="IPR010730">
    <property type="entry name" value="HET"/>
</dbReference>
<dbReference type="PANTHER" id="PTHR33112:SF12">
    <property type="entry name" value="HETEROKARYON INCOMPATIBILITY DOMAIN-CONTAINING PROTEIN"/>
    <property type="match status" value="1"/>
</dbReference>
<dbReference type="Pfam" id="PF06985">
    <property type="entry name" value="HET"/>
    <property type="match status" value="1"/>
</dbReference>
<evidence type="ECO:0000313" key="2">
    <source>
        <dbReference type="EMBL" id="KAH7237735.1"/>
    </source>
</evidence>
<keyword evidence="3" id="KW-1185">Reference proteome</keyword>
<protein>
    <submittedName>
        <fullName evidence="2">Heterokaryon incompatibility protein-domain-containing protein</fullName>
    </submittedName>
</protein>
<evidence type="ECO:0000259" key="1">
    <source>
        <dbReference type="Pfam" id="PF06985"/>
    </source>
</evidence>
<dbReference type="Proteomes" id="UP000720189">
    <property type="component" value="Unassembled WGS sequence"/>
</dbReference>
<dbReference type="RefSeq" id="XP_046045594.1">
    <property type="nucleotide sequence ID" value="XM_046201479.1"/>
</dbReference>
<sequence>MDADIHFCSPCSLIDFTALFKQEIKCFHIGTLAAIAQRKSCSFCRFVVQVIEIVWAKWKDEIWEPSLSASINVWVKTTLWAHYGESSQENGLNWRTPHFRHRPSLGTDWEPDKRQRSSYGSPRYTLCELDRVRGSGGFKYFTNHLGEDIEQILSRRRIPPMVDRDLLKSWIQECQTTHAQCMAAGETQQALLRSTGRFRVIDVETNYLVVPSQDISYTALSYVWGGILHTKTDSERVQWVESLFEPAPSMELTNLASHGPDYRLRVENLPTAIQESIKLTSLMGWRYIWIDLLCIKQNNTTDKEVLVKKMHLIYEEASFTIVAAGGHDANTPLAGLFSSRHPEPVGEIIYRNESILMAPARPKLPDLLAETVWATRGWTFQEDVLSRCCLYFTATEVFYSCRDHLQQYRLPRSDRYEGFDIGRYNEWRESYVLETRLLKTAYQDTSPWNDGWSRKGSSSSCLRSRASILDPKGTTGISTLDTRIADMKVTHEIRSREAECSFDFQVQHIPTNERNQLFEDYAKFVADYSKRHLSNPGDVVEAMMGILNKFNMTSKTAANIDAHGMLSGQLEKDLLWVALKETSLRRREGFPSWSWAGWVGPVVYEITHGNVFRLRWMFQPPRPYIKKGVLTMESLFDIYISTEHSLIATLKKSRLVNAPEIYPPVNLLSQFRSPGILNMYTYIAQVSSLTHETSSVVRQDATTMNVPMLLVRLGRKDEPIAVIPDSGFIATPAADCRKYSLAIIGKGERQEQADEIVQGCIYDLFTEYVVLLLEKRGEYFERVGLALAPAEKNTAEERKVEARRRSMVGRIGSRFPRIDNAELIDPPSTWSLRWISLA</sequence>
<dbReference type="EMBL" id="JAGMUX010000015">
    <property type="protein sequence ID" value="KAH7237735.1"/>
    <property type="molecule type" value="Genomic_DNA"/>
</dbReference>
<organism evidence="2 3">
    <name type="scientific">Fusarium redolens</name>
    <dbReference type="NCBI Taxonomy" id="48865"/>
    <lineage>
        <taxon>Eukaryota</taxon>
        <taxon>Fungi</taxon>
        <taxon>Dikarya</taxon>
        <taxon>Ascomycota</taxon>
        <taxon>Pezizomycotina</taxon>
        <taxon>Sordariomycetes</taxon>
        <taxon>Hypocreomycetidae</taxon>
        <taxon>Hypocreales</taxon>
        <taxon>Nectriaceae</taxon>
        <taxon>Fusarium</taxon>
        <taxon>Fusarium redolens species complex</taxon>
    </lineage>
</organism>
<dbReference type="PANTHER" id="PTHR33112">
    <property type="entry name" value="DOMAIN PROTEIN, PUTATIVE-RELATED"/>
    <property type="match status" value="1"/>
</dbReference>
<dbReference type="GeneID" id="70231433"/>
<comment type="caution">
    <text evidence="2">The sequence shown here is derived from an EMBL/GenBank/DDBJ whole genome shotgun (WGS) entry which is preliminary data.</text>
</comment>
<reference evidence="2" key="1">
    <citation type="journal article" date="2021" name="Nat. Commun.">
        <title>Genetic determinants of endophytism in the Arabidopsis root mycobiome.</title>
        <authorList>
            <person name="Mesny F."/>
            <person name="Miyauchi S."/>
            <person name="Thiergart T."/>
            <person name="Pickel B."/>
            <person name="Atanasova L."/>
            <person name="Karlsson M."/>
            <person name="Huettel B."/>
            <person name="Barry K.W."/>
            <person name="Haridas S."/>
            <person name="Chen C."/>
            <person name="Bauer D."/>
            <person name="Andreopoulos W."/>
            <person name="Pangilinan J."/>
            <person name="LaButti K."/>
            <person name="Riley R."/>
            <person name="Lipzen A."/>
            <person name="Clum A."/>
            <person name="Drula E."/>
            <person name="Henrissat B."/>
            <person name="Kohler A."/>
            <person name="Grigoriev I.V."/>
            <person name="Martin F.M."/>
            <person name="Hacquard S."/>
        </authorList>
    </citation>
    <scope>NUCLEOTIDE SEQUENCE</scope>
    <source>
        <strain evidence="2">MPI-CAGE-AT-0023</strain>
    </source>
</reference>
<accession>A0A9P9JYV4</accession>
<evidence type="ECO:0000313" key="3">
    <source>
        <dbReference type="Proteomes" id="UP000720189"/>
    </source>
</evidence>
<dbReference type="OrthoDB" id="5135333at2759"/>
<gene>
    <name evidence="2" type="ORF">BKA55DRAFT_741661</name>
</gene>
<name>A0A9P9JYV4_FUSRE</name>
<proteinExistence type="predicted"/>
<feature type="domain" description="Heterokaryon incompatibility" evidence="1">
    <location>
        <begin position="217"/>
        <end position="382"/>
    </location>
</feature>
<dbReference type="AlphaFoldDB" id="A0A9P9JYV4"/>